<protein>
    <submittedName>
        <fullName evidence="1">Uncharacterized protein</fullName>
    </submittedName>
</protein>
<name>W0F1V8_9BACT</name>
<dbReference type="SUPFAM" id="SSF109854">
    <property type="entry name" value="DinB/YfiT-like putative metalloenzymes"/>
    <property type="match status" value="1"/>
</dbReference>
<dbReference type="EMBL" id="CP007035">
    <property type="protein sequence ID" value="AHF15464.1"/>
    <property type="molecule type" value="Genomic_DNA"/>
</dbReference>
<dbReference type="STRING" id="929713.NIASO_10495"/>
<dbReference type="KEGG" id="nso:NIASO_10495"/>
<dbReference type="eggNOG" id="ENOG502ZMPC">
    <property type="taxonomic scope" value="Bacteria"/>
</dbReference>
<reference evidence="1 2" key="1">
    <citation type="submission" date="2013-12" db="EMBL/GenBank/DDBJ databases">
        <authorList>
            <consortium name="DOE Joint Genome Institute"/>
            <person name="Eisen J."/>
            <person name="Huntemann M."/>
            <person name="Han J."/>
            <person name="Chen A."/>
            <person name="Kyrpides N."/>
            <person name="Mavromatis K."/>
            <person name="Markowitz V."/>
            <person name="Palaniappan K."/>
            <person name="Ivanova N."/>
            <person name="Schaumberg A."/>
            <person name="Pati A."/>
            <person name="Liolios K."/>
            <person name="Nordberg H.P."/>
            <person name="Cantor M.N."/>
            <person name="Hua S.X."/>
            <person name="Woyke T."/>
        </authorList>
    </citation>
    <scope>NUCLEOTIDE SEQUENCE [LARGE SCALE GENOMIC DNA]</scope>
    <source>
        <strain evidence="2">DSM 19437</strain>
    </source>
</reference>
<dbReference type="InterPro" id="IPR034660">
    <property type="entry name" value="DinB/YfiT-like"/>
</dbReference>
<dbReference type="Proteomes" id="UP000003586">
    <property type="component" value="Chromosome"/>
</dbReference>
<dbReference type="HOGENOM" id="CLU_1617422_0_0_10"/>
<sequence length="173" mass="19803">MDAKSKLVHIVIPAFRMHTQNFNNAFDGITEADALKRIEGRTNHIAWMAGNLVNCRYWLANILGIADADPNEQLFKEAKALDATAVYPTLDALKQQWHIISPKLFERLKNATDEDLLSGFNFPMMPSFVQQNKLNMVGMSIDRESYLFGQIGLMRRILDYPGMKYEVDESINY</sequence>
<accession>W0F1V8</accession>
<evidence type="ECO:0000313" key="2">
    <source>
        <dbReference type="Proteomes" id="UP000003586"/>
    </source>
</evidence>
<organism evidence="1 2">
    <name type="scientific">Niabella soli DSM 19437</name>
    <dbReference type="NCBI Taxonomy" id="929713"/>
    <lineage>
        <taxon>Bacteria</taxon>
        <taxon>Pseudomonadati</taxon>
        <taxon>Bacteroidota</taxon>
        <taxon>Chitinophagia</taxon>
        <taxon>Chitinophagales</taxon>
        <taxon>Chitinophagaceae</taxon>
        <taxon>Niabella</taxon>
    </lineage>
</organism>
<gene>
    <name evidence="1" type="ORF">NIASO_10495</name>
</gene>
<dbReference type="RefSeq" id="WP_008585381.1">
    <property type="nucleotide sequence ID" value="NZ_CP007035.1"/>
</dbReference>
<proteinExistence type="predicted"/>
<keyword evidence="2" id="KW-1185">Reference proteome</keyword>
<dbReference type="AlphaFoldDB" id="W0F1V8"/>
<dbReference type="Gene3D" id="1.20.120.450">
    <property type="entry name" value="dinb family like domain"/>
    <property type="match status" value="1"/>
</dbReference>
<evidence type="ECO:0000313" key="1">
    <source>
        <dbReference type="EMBL" id="AHF15464.1"/>
    </source>
</evidence>
<dbReference type="OrthoDB" id="979560at2"/>